<dbReference type="SUPFAM" id="SSF56091">
    <property type="entry name" value="DNA ligase/mRNA capping enzyme, catalytic domain"/>
    <property type="match status" value="1"/>
</dbReference>
<gene>
    <name evidence="6" type="primary">ligD</name>
    <name evidence="6" type="ORF">M6B22_16675</name>
</gene>
<dbReference type="InterPro" id="IPR014146">
    <property type="entry name" value="LigD_ligase_dom"/>
</dbReference>
<dbReference type="GO" id="GO:0016874">
    <property type="term" value="F:ligase activity"/>
    <property type="evidence" value="ECO:0007669"/>
    <property type="project" value="UniProtKB-KW"/>
</dbReference>
<sequence>MKPMLASSLSALPDGPGWAFEFKWDGVRALLDVSDGVVSIRSRNGNEISPAYPELVELATGVDDVLLDGEIVAFAGGRPSFERLQARMHVRSGAQARRLAVGTPVTFVVFDLLRRYGVGLASRPYVERRATLDRWIAERPGWTLSPFFDDGAATLAAAREHGLEGVLAKRLASPYRPGVRSPDWGKLRFVNSGEFVVVGWEGAAGQPDELSSLVLAQRRGGVFTFAGKVGSGLDARARTTIRRALDERASCPLDVPPQPSPGRVVSWCEPTVVVEVEYTMWTDDGRLRHPVFRTVRTDKDPQEATGDG</sequence>
<accession>A0ABY7JYD2</accession>
<dbReference type="InterPro" id="IPR016059">
    <property type="entry name" value="DNA_ligase_ATP-dep_CS"/>
</dbReference>
<keyword evidence="3 6" id="KW-0436">Ligase</keyword>
<evidence type="ECO:0000256" key="4">
    <source>
        <dbReference type="ARBA" id="ARBA00034003"/>
    </source>
</evidence>
<dbReference type="InterPro" id="IPR050191">
    <property type="entry name" value="ATP-dep_DNA_ligase"/>
</dbReference>
<organism evidence="6 7">
    <name type="scientific">Jatrophihabitans cynanchi</name>
    <dbReference type="NCBI Taxonomy" id="2944128"/>
    <lineage>
        <taxon>Bacteria</taxon>
        <taxon>Bacillati</taxon>
        <taxon>Actinomycetota</taxon>
        <taxon>Actinomycetes</taxon>
        <taxon>Jatrophihabitantales</taxon>
        <taxon>Jatrophihabitantaceae</taxon>
        <taxon>Jatrophihabitans</taxon>
    </lineage>
</organism>
<dbReference type="Proteomes" id="UP001164693">
    <property type="component" value="Chromosome"/>
</dbReference>
<dbReference type="Pfam" id="PF04679">
    <property type="entry name" value="DNA_ligase_A_C"/>
    <property type="match status" value="1"/>
</dbReference>
<keyword evidence="7" id="KW-1185">Reference proteome</keyword>
<dbReference type="InterPro" id="IPR012310">
    <property type="entry name" value="DNA_ligase_ATP-dep_cent"/>
</dbReference>
<dbReference type="Gene3D" id="3.30.1490.70">
    <property type="match status" value="1"/>
</dbReference>
<dbReference type="Gene3D" id="3.30.470.30">
    <property type="entry name" value="DNA ligase/mRNA capping enzyme"/>
    <property type="match status" value="1"/>
</dbReference>
<dbReference type="EC" id="6.5.1.1" evidence="2"/>
<comment type="catalytic activity">
    <reaction evidence="4">
        <text>ATP + (deoxyribonucleotide)n-3'-hydroxyl + 5'-phospho-(deoxyribonucleotide)m = (deoxyribonucleotide)n+m + AMP + diphosphate.</text>
        <dbReference type="EC" id="6.5.1.1"/>
    </reaction>
</comment>
<proteinExistence type="inferred from homology"/>
<dbReference type="NCBIfam" id="TIGR02779">
    <property type="entry name" value="NHEJ_ligase_lig"/>
    <property type="match status" value="1"/>
</dbReference>
<dbReference type="PROSITE" id="PS00697">
    <property type="entry name" value="DNA_LIGASE_A1"/>
    <property type="match status" value="1"/>
</dbReference>
<evidence type="ECO:0000313" key="6">
    <source>
        <dbReference type="EMBL" id="WAX56159.1"/>
    </source>
</evidence>
<protein>
    <recommendedName>
        <fullName evidence="2">DNA ligase (ATP)</fullName>
        <ecNumber evidence="2">6.5.1.1</ecNumber>
    </recommendedName>
</protein>
<dbReference type="CDD" id="cd07906">
    <property type="entry name" value="Adenylation_DNA_ligase_LigD_LigC"/>
    <property type="match status" value="1"/>
</dbReference>
<name>A0ABY7JYD2_9ACTN</name>
<comment type="similarity">
    <text evidence="1">Belongs to the ATP-dependent DNA ligase family.</text>
</comment>
<dbReference type="CDD" id="cd07971">
    <property type="entry name" value="OBF_DNA_ligase_LigD"/>
    <property type="match status" value="1"/>
</dbReference>
<dbReference type="SUPFAM" id="SSF50249">
    <property type="entry name" value="Nucleic acid-binding proteins"/>
    <property type="match status" value="1"/>
</dbReference>
<evidence type="ECO:0000259" key="5">
    <source>
        <dbReference type="PROSITE" id="PS50160"/>
    </source>
</evidence>
<dbReference type="Pfam" id="PF01068">
    <property type="entry name" value="DNA_ligase_A_M"/>
    <property type="match status" value="1"/>
</dbReference>
<evidence type="ECO:0000313" key="7">
    <source>
        <dbReference type="Proteomes" id="UP001164693"/>
    </source>
</evidence>
<dbReference type="EMBL" id="CP097463">
    <property type="protein sequence ID" value="WAX56159.1"/>
    <property type="molecule type" value="Genomic_DNA"/>
</dbReference>
<dbReference type="PROSITE" id="PS50160">
    <property type="entry name" value="DNA_LIGASE_A3"/>
    <property type="match status" value="1"/>
</dbReference>
<dbReference type="RefSeq" id="WP_269442688.1">
    <property type="nucleotide sequence ID" value="NZ_CP097463.1"/>
</dbReference>
<dbReference type="Gene3D" id="2.40.50.140">
    <property type="entry name" value="Nucleic acid-binding proteins"/>
    <property type="match status" value="1"/>
</dbReference>
<reference evidence="6" key="1">
    <citation type="submission" date="2022-05" db="EMBL/GenBank/DDBJ databases">
        <title>Jatrophihabitans sp. SB3-54 whole genome sequence.</title>
        <authorList>
            <person name="Suh M.K."/>
            <person name="Eom M.K."/>
            <person name="Kim J.S."/>
            <person name="Kim H.S."/>
            <person name="Do H.E."/>
            <person name="Shin Y.K."/>
            <person name="Lee J.-S."/>
        </authorList>
    </citation>
    <scope>NUCLEOTIDE SEQUENCE</scope>
    <source>
        <strain evidence="6">SB3-54</strain>
    </source>
</reference>
<dbReference type="InterPro" id="IPR012340">
    <property type="entry name" value="NA-bd_OB-fold"/>
</dbReference>
<dbReference type="PANTHER" id="PTHR45674">
    <property type="entry name" value="DNA LIGASE 1/3 FAMILY MEMBER"/>
    <property type="match status" value="1"/>
</dbReference>
<feature type="domain" description="ATP-dependent DNA ligase family profile" evidence="5">
    <location>
        <begin position="103"/>
        <end position="231"/>
    </location>
</feature>
<evidence type="ECO:0000256" key="1">
    <source>
        <dbReference type="ARBA" id="ARBA00007572"/>
    </source>
</evidence>
<evidence type="ECO:0000256" key="3">
    <source>
        <dbReference type="ARBA" id="ARBA00022598"/>
    </source>
</evidence>
<dbReference type="InterPro" id="IPR012309">
    <property type="entry name" value="DNA_ligase_ATP-dep_C"/>
</dbReference>
<evidence type="ECO:0000256" key="2">
    <source>
        <dbReference type="ARBA" id="ARBA00012727"/>
    </source>
</evidence>
<dbReference type="PANTHER" id="PTHR45674:SF4">
    <property type="entry name" value="DNA LIGASE 1"/>
    <property type="match status" value="1"/>
</dbReference>